<dbReference type="EMBL" id="JASBWV010000025">
    <property type="protein sequence ID" value="KAJ9119306.1"/>
    <property type="molecule type" value="Genomic_DNA"/>
</dbReference>
<organism evidence="1 2">
    <name type="scientific">Naganishia onofrii</name>
    <dbReference type="NCBI Taxonomy" id="1851511"/>
    <lineage>
        <taxon>Eukaryota</taxon>
        <taxon>Fungi</taxon>
        <taxon>Dikarya</taxon>
        <taxon>Basidiomycota</taxon>
        <taxon>Agaricomycotina</taxon>
        <taxon>Tremellomycetes</taxon>
        <taxon>Filobasidiales</taxon>
        <taxon>Filobasidiaceae</taxon>
        <taxon>Naganishia</taxon>
    </lineage>
</organism>
<gene>
    <name evidence="1" type="ORF">QFC24_005777</name>
</gene>
<keyword evidence="2" id="KW-1185">Reference proteome</keyword>
<evidence type="ECO:0000313" key="1">
    <source>
        <dbReference type="EMBL" id="KAJ9119306.1"/>
    </source>
</evidence>
<evidence type="ECO:0000313" key="2">
    <source>
        <dbReference type="Proteomes" id="UP001234202"/>
    </source>
</evidence>
<sequence length="157" mass="17897">MDEETDPIYQFFTETELESPYALYTALSLPSPPSGATKQDIATHLTSISASDIRSAYRRAALKCHPDKHASKSEEERKVMGKQFQKVGFAFAVLSNDTRRKRYDTTGRTTESSGTMFDDASAMGSWEAYFSAMYQKVDRKMLDEDKKRYQGKIYLSR</sequence>
<proteinExistence type="predicted"/>
<protein>
    <submittedName>
        <fullName evidence="1">Uncharacterized protein</fullName>
    </submittedName>
</protein>
<comment type="caution">
    <text evidence="1">The sequence shown here is derived from an EMBL/GenBank/DDBJ whole genome shotgun (WGS) entry which is preliminary data.</text>
</comment>
<reference evidence="1" key="1">
    <citation type="submission" date="2023-04" db="EMBL/GenBank/DDBJ databases">
        <title>Draft Genome sequencing of Naganishia species isolated from polar environments using Oxford Nanopore Technology.</title>
        <authorList>
            <person name="Leo P."/>
            <person name="Venkateswaran K."/>
        </authorList>
    </citation>
    <scope>NUCLEOTIDE SEQUENCE</scope>
    <source>
        <strain evidence="1">DBVPG 5303</strain>
    </source>
</reference>
<name>A0ACC2X8C6_9TREE</name>
<dbReference type="Proteomes" id="UP001234202">
    <property type="component" value="Unassembled WGS sequence"/>
</dbReference>
<accession>A0ACC2X8C6</accession>